<dbReference type="PANTHER" id="PTHR43373">
    <property type="entry name" value="NA(+)/H(+) ANTIPORTER SUBUNIT"/>
    <property type="match status" value="1"/>
</dbReference>
<dbReference type="Pfam" id="PF00361">
    <property type="entry name" value="Proton_antipo_M"/>
    <property type="match status" value="1"/>
</dbReference>
<keyword evidence="3" id="KW-0050">Antiport</keyword>
<evidence type="ECO:0000256" key="9">
    <source>
        <dbReference type="RuleBase" id="RU000320"/>
    </source>
</evidence>
<dbReference type="Proteomes" id="UP000316727">
    <property type="component" value="Unassembled WGS sequence"/>
</dbReference>
<evidence type="ECO:0000256" key="2">
    <source>
        <dbReference type="ARBA" id="ARBA00022448"/>
    </source>
</evidence>
<evidence type="ECO:0000256" key="6">
    <source>
        <dbReference type="ARBA" id="ARBA00022989"/>
    </source>
</evidence>
<evidence type="ECO:0000256" key="4">
    <source>
        <dbReference type="ARBA" id="ARBA00022475"/>
    </source>
</evidence>
<feature type="transmembrane region" description="Helical" evidence="10">
    <location>
        <begin position="365"/>
        <end position="388"/>
    </location>
</feature>
<comment type="caution">
    <text evidence="15">The sequence shown here is derived from an EMBL/GenBank/DDBJ whole genome shotgun (WGS) entry which is preliminary data.</text>
</comment>
<evidence type="ECO:0000313" key="16">
    <source>
        <dbReference type="Proteomes" id="UP000316727"/>
    </source>
</evidence>
<feature type="domain" description="NADH-Ubiquinone oxidoreductase (complex I) chain 5 N-terminal" evidence="12">
    <location>
        <begin position="63"/>
        <end position="108"/>
    </location>
</feature>
<evidence type="ECO:0000256" key="1">
    <source>
        <dbReference type="ARBA" id="ARBA00004651"/>
    </source>
</evidence>
<dbReference type="GO" id="GO:0006811">
    <property type="term" value="P:monoatomic ion transport"/>
    <property type="evidence" value="ECO:0007669"/>
    <property type="project" value="UniProtKB-KW"/>
</dbReference>
<dbReference type="RefSeq" id="WP_140618510.1">
    <property type="nucleotide sequence ID" value="NZ_VFRQ01000001.1"/>
</dbReference>
<dbReference type="EMBL" id="VFRQ01000001">
    <property type="protein sequence ID" value="TPE45972.1"/>
    <property type="molecule type" value="Genomic_DNA"/>
</dbReference>
<dbReference type="OrthoDB" id="9807568at2"/>
<feature type="transmembrane region" description="Helical" evidence="10">
    <location>
        <begin position="268"/>
        <end position="288"/>
    </location>
</feature>
<proteinExistence type="predicted"/>
<dbReference type="GO" id="GO:0015297">
    <property type="term" value="F:antiporter activity"/>
    <property type="evidence" value="ECO:0007669"/>
    <property type="project" value="UniProtKB-KW"/>
</dbReference>
<name>A0A501WAZ3_9BACT</name>
<gene>
    <name evidence="15" type="ORF">FJM65_01105</name>
</gene>
<dbReference type="Pfam" id="PF20501">
    <property type="entry name" value="MbhE"/>
    <property type="match status" value="1"/>
</dbReference>
<feature type="transmembrane region" description="Helical" evidence="10">
    <location>
        <begin position="295"/>
        <end position="318"/>
    </location>
</feature>
<evidence type="ECO:0000259" key="14">
    <source>
        <dbReference type="Pfam" id="PF20501"/>
    </source>
</evidence>
<feature type="domain" description="MrpA C-terminal/MbhE" evidence="14">
    <location>
        <begin position="682"/>
        <end position="759"/>
    </location>
</feature>
<organism evidence="15 16">
    <name type="scientific">Pontibacter mangrovi</name>
    <dbReference type="NCBI Taxonomy" id="2589816"/>
    <lineage>
        <taxon>Bacteria</taxon>
        <taxon>Pseudomonadati</taxon>
        <taxon>Bacteroidota</taxon>
        <taxon>Cytophagia</taxon>
        <taxon>Cytophagales</taxon>
        <taxon>Hymenobacteraceae</taxon>
        <taxon>Pontibacter</taxon>
    </lineage>
</organism>
<evidence type="ECO:0000259" key="13">
    <source>
        <dbReference type="Pfam" id="PF13244"/>
    </source>
</evidence>
<protein>
    <submittedName>
        <fullName evidence="15">DUF4040 domain-containing protein</fullName>
    </submittedName>
</protein>
<feature type="transmembrane region" description="Helical" evidence="10">
    <location>
        <begin position="30"/>
        <end position="49"/>
    </location>
</feature>
<dbReference type="AlphaFoldDB" id="A0A501WAZ3"/>
<feature type="transmembrane region" description="Helical" evidence="10">
    <location>
        <begin position="557"/>
        <end position="578"/>
    </location>
</feature>
<dbReference type="InterPro" id="IPR001516">
    <property type="entry name" value="Proton_antipo_N"/>
</dbReference>
<evidence type="ECO:0000256" key="10">
    <source>
        <dbReference type="SAM" id="Phobius"/>
    </source>
</evidence>
<reference evidence="15 16" key="1">
    <citation type="submission" date="2019-06" db="EMBL/GenBank/DDBJ databases">
        <title>A novel bacterium of genus Pontibacter, isolated from marine sediment.</title>
        <authorList>
            <person name="Huang H."/>
            <person name="Mo K."/>
            <person name="Hu Y."/>
        </authorList>
    </citation>
    <scope>NUCLEOTIDE SEQUENCE [LARGE SCALE GENOMIC DNA]</scope>
    <source>
        <strain evidence="15 16">HB172049</strain>
    </source>
</reference>
<keyword evidence="4" id="KW-1003">Cell membrane</keyword>
<comment type="subcellular location">
    <subcellularLocation>
        <location evidence="1">Cell membrane</location>
        <topology evidence="1">Multi-pass membrane protein</topology>
    </subcellularLocation>
    <subcellularLocation>
        <location evidence="9">Membrane</location>
        <topology evidence="9">Multi-pass membrane protein</topology>
    </subcellularLocation>
</comment>
<evidence type="ECO:0000256" key="3">
    <source>
        <dbReference type="ARBA" id="ARBA00022449"/>
    </source>
</evidence>
<evidence type="ECO:0000313" key="15">
    <source>
        <dbReference type="EMBL" id="TPE45972.1"/>
    </source>
</evidence>
<evidence type="ECO:0000259" key="12">
    <source>
        <dbReference type="Pfam" id="PF00662"/>
    </source>
</evidence>
<feature type="transmembrane region" description="Helical" evidence="10">
    <location>
        <begin position="400"/>
        <end position="420"/>
    </location>
</feature>
<feature type="transmembrane region" description="Helical" evidence="10">
    <location>
        <begin position="598"/>
        <end position="616"/>
    </location>
</feature>
<feature type="transmembrane region" description="Helical" evidence="10">
    <location>
        <begin position="681"/>
        <end position="701"/>
    </location>
</feature>
<dbReference type="InterPro" id="IPR025383">
    <property type="entry name" value="MrpA_C/MbhD"/>
</dbReference>
<feature type="transmembrane region" description="Helical" evidence="10">
    <location>
        <begin position="441"/>
        <end position="468"/>
    </location>
</feature>
<dbReference type="Pfam" id="PF13244">
    <property type="entry name" value="MbhD"/>
    <property type="match status" value="1"/>
</dbReference>
<feature type="transmembrane region" description="Helical" evidence="10">
    <location>
        <begin position="623"/>
        <end position="641"/>
    </location>
</feature>
<feature type="domain" description="NADH:quinone oxidoreductase/Mrp antiporter transmembrane" evidence="11">
    <location>
        <begin position="124"/>
        <end position="407"/>
    </location>
</feature>
<keyword evidence="8 10" id="KW-0472">Membrane</keyword>
<dbReference type="PRINTS" id="PR01434">
    <property type="entry name" value="NADHDHGNASE5"/>
</dbReference>
<feature type="transmembrane region" description="Helical" evidence="10">
    <location>
        <begin position="324"/>
        <end position="344"/>
    </location>
</feature>
<keyword evidence="16" id="KW-1185">Reference proteome</keyword>
<feature type="transmembrane region" description="Helical" evidence="10">
    <location>
        <begin position="488"/>
        <end position="510"/>
    </location>
</feature>
<keyword evidence="6 10" id="KW-1133">Transmembrane helix</keyword>
<feature type="transmembrane region" description="Helical" evidence="10">
    <location>
        <begin position="198"/>
        <end position="217"/>
    </location>
</feature>
<dbReference type="InterPro" id="IPR050616">
    <property type="entry name" value="CPA3_Na-H_Antiporter_A"/>
</dbReference>
<evidence type="ECO:0000259" key="11">
    <source>
        <dbReference type="Pfam" id="PF00361"/>
    </source>
</evidence>
<dbReference type="GO" id="GO:0005886">
    <property type="term" value="C:plasma membrane"/>
    <property type="evidence" value="ECO:0007669"/>
    <property type="project" value="UniProtKB-SubCell"/>
</dbReference>
<feature type="transmembrane region" description="Helical" evidence="10">
    <location>
        <begin position="107"/>
        <end position="136"/>
    </location>
</feature>
<evidence type="ECO:0000256" key="8">
    <source>
        <dbReference type="ARBA" id="ARBA00023136"/>
    </source>
</evidence>
<feature type="transmembrane region" description="Helical" evidence="10">
    <location>
        <begin position="70"/>
        <end position="95"/>
    </location>
</feature>
<feature type="transmembrane region" description="Helical" evidence="10">
    <location>
        <begin position="647"/>
        <end position="669"/>
    </location>
</feature>
<evidence type="ECO:0000256" key="5">
    <source>
        <dbReference type="ARBA" id="ARBA00022692"/>
    </source>
</evidence>
<feature type="transmembrane region" description="Helical" evidence="10">
    <location>
        <begin position="157"/>
        <end position="186"/>
    </location>
</feature>
<keyword evidence="7" id="KW-0406">Ion transport</keyword>
<dbReference type="InterPro" id="IPR046806">
    <property type="entry name" value="MrpA_C/MbhE"/>
</dbReference>
<dbReference type="Pfam" id="PF00662">
    <property type="entry name" value="Proton_antipo_N"/>
    <property type="match status" value="1"/>
</dbReference>
<sequence length="768" mass="83836">MLAAILLGLVTAAAAPLLYRWLGKWVVVPVALTPLLLFLYFCAFLPPVLQGQVATQQYDWVPALGINLQFRLDGLSLLFALLITFFGLLVILYSSSYLADDPLLGRFYLYLTLFMTAMLGLVLSDNIFCLFLFWEITSISSYLLIGYKQAEKEARVAAWQALLVTGLGGLALMAGLIILSIAAGSYTFSGLVGVRDQVLNHVFYLPALLLILLGCFTKSAQFPFHFWLPNAMAAPTPVSAYLHSATMVKAGVYLLARLSPVLAGTQAWHDILTIVGGTTVVIGALLALQHTDLKAILAYTTISALGLMVTMLGIGSAYAGKALLFFLLAHALYKGTLFLVAGSVDHSTGTRELFKLQRLGGPMKLAGLAATLAALSMAGVIPFLGFVGKELLYEASLENIGLLLVNMMAGVAFVAVALLMSYHVFWRRGPDKTPLQHAPALFLNLPPLILALLGLALGATVGIVPAPLLQQAYQVLGNSPGAEMKVGLWHGFTRVFGLSLLTLLLGLLLYNGLNRVREISTVLAPVYKYGPNALYHRLFELFLHGAKAFILKLQNGYLRSYVMVTMLFFCGLMLFMLWRDSPGIDLSKRVYQLQEMRMYELVVMFLVIAALVFLLGTRSRLTSIVVMGLVGYAGALFYILFGAPDVAATQLLIETLTVLIFVLLLHKLPAFTYVSHQFKKYKFIAVSILFGAIMTYVMLLVQQQAQPSTLKEYYGDSSYVLAHGRNIVNVILVDFRGLDTLGEITVLAVAALGIFSLLRLNPEKGDKP</sequence>
<feature type="transmembrane region" description="Helical" evidence="10">
    <location>
        <begin position="741"/>
        <end position="760"/>
    </location>
</feature>
<accession>A0A501WAZ3</accession>
<feature type="domain" description="MrpA C-terminal/MbhD" evidence="13">
    <location>
        <begin position="606"/>
        <end position="669"/>
    </location>
</feature>
<keyword evidence="5 9" id="KW-0812">Transmembrane</keyword>
<keyword evidence="2" id="KW-0813">Transport</keyword>
<dbReference type="InterPro" id="IPR001750">
    <property type="entry name" value="ND/Mrp_TM"/>
</dbReference>
<dbReference type="PANTHER" id="PTHR43373:SF1">
    <property type="entry name" value="NA(+)_H(+) ANTIPORTER SUBUNIT A"/>
    <property type="match status" value="1"/>
</dbReference>
<evidence type="ECO:0000256" key="7">
    <source>
        <dbReference type="ARBA" id="ARBA00023065"/>
    </source>
</evidence>